<dbReference type="AlphaFoldDB" id="T1I4V8"/>
<proteinExistence type="predicted"/>
<dbReference type="HOGENOM" id="CLU_1598696_0_0_1"/>
<feature type="compositionally biased region" description="Polar residues" evidence="1">
    <location>
        <begin position="12"/>
        <end position="23"/>
    </location>
</feature>
<feature type="compositionally biased region" description="Acidic residues" evidence="1">
    <location>
        <begin position="85"/>
        <end position="96"/>
    </location>
</feature>
<organism evidence="2 3">
    <name type="scientific">Rhodnius prolixus</name>
    <name type="common">Triatomid bug</name>
    <dbReference type="NCBI Taxonomy" id="13249"/>
    <lineage>
        <taxon>Eukaryota</taxon>
        <taxon>Metazoa</taxon>
        <taxon>Ecdysozoa</taxon>
        <taxon>Arthropoda</taxon>
        <taxon>Hexapoda</taxon>
        <taxon>Insecta</taxon>
        <taxon>Pterygota</taxon>
        <taxon>Neoptera</taxon>
        <taxon>Paraneoptera</taxon>
        <taxon>Hemiptera</taxon>
        <taxon>Heteroptera</taxon>
        <taxon>Panheteroptera</taxon>
        <taxon>Cimicomorpha</taxon>
        <taxon>Reduviidae</taxon>
        <taxon>Triatominae</taxon>
        <taxon>Rhodnius</taxon>
    </lineage>
</organism>
<evidence type="ECO:0000256" key="1">
    <source>
        <dbReference type="SAM" id="MobiDB-lite"/>
    </source>
</evidence>
<dbReference type="Proteomes" id="UP000015103">
    <property type="component" value="Unassembled WGS sequence"/>
</dbReference>
<dbReference type="EMBL" id="ACPB03026466">
    <property type="status" value="NOT_ANNOTATED_CDS"/>
    <property type="molecule type" value="Genomic_DNA"/>
</dbReference>
<reference evidence="2" key="1">
    <citation type="submission" date="2015-05" db="UniProtKB">
        <authorList>
            <consortium name="EnsemblMetazoa"/>
        </authorList>
    </citation>
    <scope>IDENTIFICATION</scope>
</reference>
<keyword evidence="3" id="KW-1185">Reference proteome</keyword>
<feature type="compositionally biased region" description="Polar residues" evidence="1">
    <location>
        <begin position="157"/>
        <end position="167"/>
    </location>
</feature>
<sequence length="167" mass="18162">MFIFTIRSQAAQIANRSQTPDLSTDSDKENTPILHRRRRRNQSEGPGAAGEATLSSRSISSSRPNSLHLPRSRRSPTRRSLSADYFDDDFPGEGEDVRDTNSYPTATVRFRVQVMESEGHDDVVDDDENTPLVSTTGSPTLTPSQTAGGTTPAAAHLSNSTVLDLDS</sequence>
<feature type="compositionally biased region" description="Low complexity" evidence="1">
    <location>
        <begin position="55"/>
        <end position="69"/>
    </location>
</feature>
<dbReference type="InParanoid" id="T1I4V8"/>
<protein>
    <submittedName>
        <fullName evidence="2">Uncharacterized protein</fullName>
    </submittedName>
</protein>
<accession>T1I4V8</accession>
<feature type="region of interest" description="Disordered" evidence="1">
    <location>
        <begin position="117"/>
        <end position="167"/>
    </location>
</feature>
<evidence type="ECO:0000313" key="2">
    <source>
        <dbReference type="EnsemblMetazoa" id="RPRC011327-PA"/>
    </source>
</evidence>
<dbReference type="VEuPathDB" id="VectorBase:RPRC011327"/>
<feature type="compositionally biased region" description="Polar residues" evidence="1">
    <location>
        <begin position="131"/>
        <end position="149"/>
    </location>
</feature>
<name>T1I4V8_RHOPR</name>
<feature type="region of interest" description="Disordered" evidence="1">
    <location>
        <begin position="12"/>
        <end position="102"/>
    </location>
</feature>
<evidence type="ECO:0000313" key="3">
    <source>
        <dbReference type="Proteomes" id="UP000015103"/>
    </source>
</evidence>
<dbReference type="EnsemblMetazoa" id="RPRC011327-RA">
    <property type="protein sequence ID" value="RPRC011327-PA"/>
    <property type="gene ID" value="RPRC011327"/>
</dbReference>